<dbReference type="AlphaFoldDB" id="A0AA94KRP3"/>
<gene>
    <name evidence="3" type="ORF">AWR26_22075</name>
    <name evidence="4" type="ORF">SAMN05216286_4104</name>
</gene>
<reference evidence="4 6" key="1">
    <citation type="submission" date="2016-10" db="EMBL/GenBank/DDBJ databases">
        <authorList>
            <person name="Varghese N."/>
            <person name="Submissions S."/>
        </authorList>
    </citation>
    <scope>NUCLEOTIDE SEQUENCE [LARGE SCALE GENOMIC DNA]</scope>
    <source>
        <strain evidence="4 6">CGMCC 1.7012</strain>
    </source>
</reference>
<feature type="domain" description="Fimbrial-type adhesion" evidence="2">
    <location>
        <begin position="264"/>
        <end position="447"/>
    </location>
</feature>
<evidence type="ECO:0000259" key="2">
    <source>
        <dbReference type="Pfam" id="PF00419"/>
    </source>
</evidence>
<dbReference type="InterPro" id="IPR036937">
    <property type="entry name" value="Adhesion_dom_fimbrial_sf"/>
</dbReference>
<dbReference type="InterPro" id="IPR000259">
    <property type="entry name" value="Adhesion_dom_fimbrial"/>
</dbReference>
<dbReference type="GO" id="GO:0007155">
    <property type="term" value="P:cell adhesion"/>
    <property type="evidence" value="ECO:0007669"/>
    <property type="project" value="InterPro"/>
</dbReference>
<dbReference type="InterPro" id="IPR008966">
    <property type="entry name" value="Adhesion_dom_sf"/>
</dbReference>
<dbReference type="SUPFAM" id="SSF49401">
    <property type="entry name" value="Bacterial adhesins"/>
    <property type="match status" value="1"/>
</dbReference>
<evidence type="ECO:0000256" key="1">
    <source>
        <dbReference type="SAM" id="SignalP"/>
    </source>
</evidence>
<keyword evidence="1" id="KW-0732">Signal</keyword>
<dbReference type="Pfam" id="PF00419">
    <property type="entry name" value="Fimbrial"/>
    <property type="match status" value="1"/>
</dbReference>
<dbReference type="InterPro" id="IPR011228">
    <property type="entry name" value="UCP029766"/>
</dbReference>
<evidence type="ECO:0000313" key="3">
    <source>
        <dbReference type="EMBL" id="ANI85356.2"/>
    </source>
</evidence>
<evidence type="ECO:0000313" key="5">
    <source>
        <dbReference type="Proteomes" id="UP000078227"/>
    </source>
</evidence>
<dbReference type="Proteomes" id="UP000078227">
    <property type="component" value="Chromosome"/>
</dbReference>
<dbReference type="PIRSF" id="PIRSF029766">
    <property type="entry name" value="UCP029766"/>
    <property type="match status" value="1"/>
</dbReference>
<name>A0AA94KRP3_9ENTR</name>
<protein>
    <submittedName>
        <fullName evidence="4">Fimbrial protein</fullName>
    </submittedName>
</protein>
<dbReference type="EMBL" id="CP014007">
    <property type="protein sequence ID" value="ANI85356.2"/>
    <property type="molecule type" value="Genomic_DNA"/>
</dbReference>
<dbReference type="Gene3D" id="2.60.40.1090">
    <property type="entry name" value="Fimbrial-type adhesion domain"/>
    <property type="match status" value="1"/>
</dbReference>
<feature type="chain" id="PRO_5041662422" evidence="1">
    <location>
        <begin position="27"/>
        <end position="447"/>
    </location>
</feature>
<proteinExistence type="predicted"/>
<dbReference type="GO" id="GO:0009289">
    <property type="term" value="C:pilus"/>
    <property type="evidence" value="ECO:0007669"/>
    <property type="project" value="InterPro"/>
</dbReference>
<sequence>MTKHAILFLKLCLLVLLALLHASAWAICTKTNVSQTEDFNSAKITFGKINLIDTYFAPVGTLIATTVTPPTNYITGGASGASVLWECDRADLASIYFLVATNGDDRVGGYYDIGANDNLTNVYATWFAYVGIKQSMSGITLTRNWQKIPVTTYATVGSKIQIRLQDIPPLQSELYRVSTLPGLAALSSYCGNNNNNGSGIVFATPSGELYTCTQPNAYIQLSGPATIIPFGHDEAGQDSATSFKFWLADNGFGYGMRDANKLYNNPTCTVRNATPLVLLPTISVRDLDAGMASSANFNVQLECNNTVVSGLNDTQVALGFQVSEGAYSAAQSLNLVNASGGVRALVSDNYNAPEMAKGVGITIANSASPGQPMTFLGQSTNVPLSPTPAGNNAGWYPVLAGATSNGSSYPGFSNYSLSFIASLQKLPGMTVTAGRVHATAYVIVKMQ</sequence>
<feature type="signal peptide" evidence="1">
    <location>
        <begin position="1"/>
        <end position="26"/>
    </location>
</feature>
<dbReference type="EMBL" id="FOKO01000005">
    <property type="protein sequence ID" value="SFD05169.1"/>
    <property type="molecule type" value="Genomic_DNA"/>
</dbReference>
<accession>A0AA94KRP3</accession>
<reference evidence="3 5" key="2">
    <citation type="submission" date="2021-03" db="EMBL/GenBank/DDBJ databases">
        <authorList>
            <person name="Li Y."/>
            <person name="Li S."/>
            <person name="Chen M."/>
            <person name="Peng G."/>
            <person name="Tan Z."/>
            <person name="An Q."/>
        </authorList>
    </citation>
    <scope>NUCLEOTIDE SEQUENCE [LARGE SCALE GENOMIC DNA]</scope>
    <source>
        <strain evidence="3 5">Ola 51</strain>
    </source>
</reference>
<keyword evidence="5" id="KW-1185">Reference proteome</keyword>
<evidence type="ECO:0000313" key="6">
    <source>
        <dbReference type="Proteomes" id="UP000182314"/>
    </source>
</evidence>
<evidence type="ECO:0000313" key="4">
    <source>
        <dbReference type="EMBL" id="SFD05169.1"/>
    </source>
</evidence>
<dbReference type="Proteomes" id="UP000182314">
    <property type="component" value="Unassembled WGS sequence"/>
</dbReference>
<organism evidence="4 6">
    <name type="scientific">Kosakonia oryzae</name>
    <dbReference type="NCBI Taxonomy" id="497725"/>
    <lineage>
        <taxon>Bacteria</taxon>
        <taxon>Pseudomonadati</taxon>
        <taxon>Pseudomonadota</taxon>
        <taxon>Gammaproteobacteria</taxon>
        <taxon>Enterobacterales</taxon>
        <taxon>Enterobacteriaceae</taxon>
        <taxon>Kosakonia</taxon>
    </lineage>
</organism>
<dbReference type="RefSeq" id="WP_082934126.1">
    <property type="nucleotide sequence ID" value="NZ_CP014007.2"/>
</dbReference>